<evidence type="ECO:0000313" key="2">
    <source>
        <dbReference type="Proteomes" id="UP001234297"/>
    </source>
</evidence>
<comment type="caution">
    <text evidence="1">The sequence shown here is derived from an EMBL/GenBank/DDBJ whole genome shotgun (WGS) entry which is preliminary data.</text>
</comment>
<reference evidence="1 2" key="1">
    <citation type="journal article" date="2022" name="Hortic Res">
        <title>A haplotype resolved chromosomal level avocado genome allows analysis of novel avocado genes.</title>
        <authorList>
            <person name="Nath O."/>
            <person name="Fletcher S.J."/>
            <person name="Hayward A."/>
            <person name="Shaw L.M."/>
            <person name="Masouleh A.K."/>
            <person name="Furtado A."/>
            <person name="Henry R.J."/>
            <person name="Mitter N."/>
        </authorList>
    </citation>
    <scope>NUCLEOTIDE SEQUENCE [LARGE SCALE GENOMIC DNA]</scope>
    <source>
        <strain evidence="2">cv. Hass</strain>
    </source>
</reference>
<protein>
    <submittedName>
        <fullName evidence="1">Uncharacterized protein</fullName>
    </submittedName>
</protein>
<name>A0ACC2LTT1_PERAE</name>
<evidence type="ECO:0000313" key="1">
    <source>
        <dbReference type="EMBL" id="KAJ8636825.1"/>
    </source>
</evidence>
<dbReference type="Proteomes" id="UP001234297">
    <property type="component" value="Chromosome 3"/>
</dbReference>
<keyword evidence="2" id="KW-1185">Reference proteome</keyword>
<organism evidence="1 2">
    <name type="scientific">Persea americana</name>
    <name type="common">Avocado</name>
    <dbReference type="NCBI Taxonomy" id="3435"/>
    <lineage>
        <taxon>Eukaryota</taxon>
        <taxon>Viridiplantae</taxon>
        <taxon>Streptophyta</taxon>
        <taxon>Embryophyta</taxon>
        <taxon>Tracheophyta</taxon>
        <taxon>Spermatophyta</taxon>
        <taxon>Magnoliopsida</taxon>
        <taxon>Magnoliidae</taxon>
        <taxon>Laurales</taxon>
        <taxon>Lauraceae</taxon>
        <taxon>Persea</taxon>
    </lineage>
</organism>
<dbReference type="EMBL" id="CM056811">
    <property type="protein sequence ID" value="KAJ8636825.1"/>
    <property type="molecule type" value="Genomic_DNA"/>
</dbReference>
<gene>
    <name evidence="1" type="ORF">MRB53_011092</name>
</gene>
<proteinExistence type="predicted"/>
<sequence>MKGRKHRRSDDAPSSSSPFFFDEKCHDIWLAATSIPLEVMTLSQQSFAYEFLGSGPSTASIPIKVLQVSNEEVLQRVLLLHLIVVDMGLKCCSLMLDMVVLGCS</sequence>
<accession>A0ACC2LTT1</accession>